<gene>
    <name evidence="5" type="ORF">ENN04_00795</name>
</gene>
<organism evidence="5">
    <name type="scientific">Thermocrinis ruber</name>
    <dbReference type="NCBI Taxonomy" id="75906"/>
    <lineage>
        <taxon>Bacteria</taxon>
        <taxon>Pseudomonadati</taxon>
        <taxon>Aquificota</taxon>
        <taxon>Aquificia</taxon>
        <taxon>Aquificales</taxon>
        <taxon>Aquificaceae</taxon>
        <taxon>Thermocrinis</taxon>
    </lineage>
</organism>
<comment type="similarity">
    <text evidence="1">Belongs to the hemerythrin family.</text>
</comment>
<feature type="domain" description="Hemerythrin-like" evidence="4">
    <location>
        <begin position="11"/>
        <end position="125"/>
    </location>
</feature>
<dbReference type="NCBIfam" id="NF033749">
    <property type="entry name" value="bact_hemeryth"/>
    <property type="match status" value="1"/>
</dbReference>
<dbReference type="Pfam" id="PF01814">
    <property type="entry name" value="Hemerythrin"/>
    <property type="match status" value="1"/>
</dbReference>
<reference evidence="5" key="1">
    <citation type="journal article" date="2020" name="mSystems">
        <title>Genome- and Community-Level Interaction Insights into Carbon Utilization and Element Cycling Functions of Hydrothermarchaeota in Hydrothermal Sediment.</title>
        <authorList>
            <person name="Zhou Z."/>
            <person name="Liu Y."/>
            <person name="Xu W."/>
            <person name="Pan J."/>
            <person name="Luo Z.H."/>
            <person name="Li M."/>
        </authorList>
    </citation>
    <scope>NUCLEOTIDE SEQUENCE [LARGE SCALE GENOMIC DNA]</scope>
    <source>
        <strain evidence="5">SpSt-114</strain>
    </source>
</reference>
<keyword evidence="3" id="KW-0408">Iron</keyword>
<dbReference type="InterPro" id="IPR035938">
    <property type="entry name" value="Hemerythrin-like_sf"/>
</dbReference>
<dbReference type="GO" id="GO:0046872">
    <property type="term" value="F:metal ion binding"/>
    <property type="evidence" value="ECO:0007669"/>
    <property type="project" value="UniProtKB-KW"/>
</dbReference>
<evidence type="ECO:0000256" key="2">
    <source>
        <dbReference type="ARBA" id="ARBA00022723"/>
    </source>
</evidence>
<dbReference type="EMBL" id="DSAC01000011">
    <property type="protein sequence ID" value="HHO73161.1"/>
    <property type="molecule type" value="Genomic_DNA"/>
</dbReference>
<dbReference type="AlphaFoldDB" id="A0A7C5SVM1"/>
<evidence type="ECO:0000256" key="1">
    <source>
        <dbReference type="ARBA" id="ARBA00010587"/>
    </source>
</evidence>
<dbReference type="Gene3D" id="1.20.120.50">
    <property type="entry name" value="Hemerythrin-like"/>
    <property type="match status" value="1"/>
</dbReference>
<evidence type="ECO:0000259" key="4">
    <source>
        <dbReference type="Pfam" id="PF01814"/>
    </source>
</evidence>
<dbReference type="SUPFAM" id="SSF47188">
    <property type="entry name" value="Hemerythrin-like"/>
    <property type="match status" value="1"/>
</dbReference>
<keyword evidence="2" id="KW-0479">Metal-binding</keyword>
<evidence type="ECO:0000313" key="5">
    <source>
        <dbReference type="EMBL" id="HHO73161.1"/>
    </source>
</evidence>
<dbReference type="PANTHER" id="PTHR37164:SF1">
    <property type="entry name" value="BACTERIOHEMERYTHRIN"/>
    <property type="match status" value="1"/>
</dbReference>
<accession>A0A7C5SVM1</accession>
<comment type="caution">
    <text evidence="5">The sequence shown here is derived from an EMBL/GenBank/DDBJ whole genome shotgun (WGS) entry which is preliminary data.</text>
</comment>
<proteinExistence type="inferred from homology"/>
<dbReference type="CDD" id="cd12107">
    <property type="entry name" value="Hemerythrin"/>
    <property type="match status" value="1"/>
</dbReference>
<sequence length="133" mass="16046">MIEFDDNLITHVEEMDKQHMRLVALLNNTYELLKEGKKEEAFEFFKRELLSYIEYHLSEEEKFMEKIGYPELDHHRKVHDMFRRVIYDLAPQIEKGDPKAFREALSYAWSWLCNHIAKTDKKYGTYAKEKGLI</sequence>
<dbReference type="NCBIfam" id="TIGR02481">
    <property type="entry name" value="hemeryth_dom"/>
    <property type="match status" value="1"/>
</dbReference>
<dbReference type="InterPro" id="IPR012312">
    <property type="entry name" value="Hemerythrin-like"/>
</dbReference>
<protein>
    <submittedName>
        <fullName evidence="5">Bacteriohemerythrin</fullName>
    </submittedName>
</protein>
<name>A0A7C5SVM1_9AQUI</name>
<evidence type="ECO:0000256" key="3">
    <source>
        <dbReference type="ARBA" id="ARBA00023004"/>
    </source>
</evidence>
<dbReference type="InterPro" id="IPR012827">
    <property type="entry name" value="Hemerythrin_metal-bd"/>
</dbReference>
<dbReference type="PANTHER" id="PTHR37164">
    <property type="entry name" value="BACTERIOHEMERYTHRIN"/>
    <property type="match status" value="1"/>
</dbReference>
<dbReference type="InterPro" id="IPR050669">
    <property type="entry name" value="Hemerythrin"/>
</dbReference>